<evidence type="ECO:0000256" key="2">
    <source>
        <dbReference type="ARBA" id="ARBA00022884"/>
    </source>
</evidence>
<name>A0ABU0JR98_HATLI</name>
<dbReference type="PANTHER" id="PTHR33284:SF1">
    <property type="entry name" value="RIBOSOMAL PROTEIN L25_GLN-TRNA SYNTHETASE, ANTI-CODON-BINDING DOMAIN-CONTAINING PROTEIN"/>
    <property type="match status" value="1"/>
</dbReference>
<evidence type="ECO:0000256" key="4">
    <source>
        <dbReference type="ARBA" id="ARBA00023274"/>
    </source>
</evidence>
<keyword evidence="1 5" id="KW-0699">rRNA-binding</keyword>
<keyword evidence="4 5" id="KW-0687">Ribonucleoprotein</keyword>
<dbReference type="InterPro" id="IPR020056">
    <property type="entry name" value="Rbsml_bL25/Gln-tRNA_synth_N"/>
</dbReference>
<dbReference type="InterPro" id="IPR001021">
    <property type="entry name" value="Ribosomal_bL25_long"/>
</dbReference>
<keyword evidence="9" id="KW-1185">Reference proteome</keyword>
<dbReference type="EMBL" id="JAUSWN010000010">
    <property type="protein sequence ID" value="MDQ0479626.1"/>
    <property type="molecule type" value="Genomic_DNA"/>
</dbReference>
<dbReference type="RefSeq" id="WP_162630408.1">
    <property type="nucleotide sequence ID" value="NZ_BAAACJ010000005.1"/>
</dbReference>
<protein>
    <recommendedName>
        <fullName evidence="5">Large ribosomal subunit protein bL25</fullName>
    </recommendedName>
    <alternativeName>
        <fullName evidence="5">General stress protein CTC</fullName>
    </alternativeName>
</protein>
<dbReference type="HAMAP" id="MF_01334">
    <property type="entry name" value="Ribosomal_bL25_CTC"/>
    <property type="match status" value="1"/>
</dbReference>
<feature type="domain" description="Large ribosomal subunit protein bL25 beta" evidence="7">
    <location>
        <begin position="98"/>
        <end position="179"/>
    </location>
</feature>
<evidence type="ECO:0000313" key="9">
    <source>
        <dbReference type="Proteomes" id="UP001224418"/>
    </source>
</evidence>
<dbReference type="Gene3D" id="2.170.120.20">
    <property type="entry name" value="Ribosomal protein L25, beta domain"/>
    <property type="match status" value="1"/>
</dbReference>
<dbReference type="PANTHER" id="PTHR33284">
    <property type="entry name" value="RIBOSOMAL PROTEIN L25/GLN-TRNA SYNTHETASE, ANTI-CODON-BINDING DOMAIN-CONTAINING PROTEIN"/>
    <property type="match status" value="1"/>
</dbReference>
<dbReference type="CDD" id="cd00495">
    <property type="entry name" value="Ribosomal_L25_TL5_CTC"/>
    <property type="match status" value="1"/>
</dbReference>
<dbReference type="Gene3D" id="2.40.240.10">
    <property type="entry name" value="Ribosomal Protein L25, Chain P"/>
    <property type="match status" value="1"/>
</dbReference>
<dbReference type="Proteomes" id="UP001224418">
    <property type="component" value="Unassembled WGS sequence"/>
</dbReference>
<accession>A0ABU0JR98</accession>
<reference evidence="8 9" key="1">
    <citation type="submission" date="2023-07" db="EMBL/GenBank/DDBJ databases">
        <title>Genomic Encyclopedia of Type Strains, Phase IV (KMG-IV): sequencing the most valuable type-strain genomes for metagenomic binning, comparative biology and taxonomic classification.</title>
        <authorList>
            <person name="Goeker M."/>
        </authorList>
    </citation>
    <scope>NUCLEOTIDE SEQUENCE [LARGE SCALE GENOMIC DNA]</scope>
    <source>
        <strain evidence="8 9">DSM 1400</strain>
    </source>
</reference>
<organism evidence="8 9">
    <name type="scientific">Hathewaya limosa</name>
    <name type="common">Clostridium limosum</name>
    <dbReference type="NCBI Taxonomy" id="1536"/>
    <lineage>
        <taxon>Bacteria</taxon>
        <taxon>Bacillati</taxon>
        <taxon>Bacillota</taxon>
        <taxon>Clostridia</taxon>
        <taxon>Eubacteriales</taxon>
        <taxon>Clostridiaceae</taxon>
        <taxon>Hathewaya</taxon>
    </lineage>
</organism>
<dbReference type="Pfam" id="PF01386">
    <property type="entry name" value="Ribosomal_L25p"/>
    <property type="match status" value="1"/>
</dbReference>
<dbReference type="InterPro" id="IPR037121">
    <property type="entry name" value="Ribosomal_bL25_C"/>
</dbReference>
<comment type="caution">
    <text evidence="8">The sequence shown here is derived from an EMBL/GenBank/DDBJ whole genome shotgun (WGS) entry which is preliminary data.</text>
</comment>
<comment type="function">
    <text evidence="5">This is one of the proteins that binds to the 5S RNA in the ribosome where it forms part of the central protuberance.</text>
</comment>
<dbReference type="SUPFAM" id="SSF50715">
    <property type="entry name" value="Ribosomal protein L25-like"/>
    <property type="match status" value="1"/>
</dbReference>
<feature type="domain" description="Large ribosomal subunit protein bL25 L25" evidence="6">
    <location>
        <begin position="6"/>
        <end position="90"/>
    </location>
</feature>
<dbReference type="GO" id="GO:0005840">
    <property type="term" value="C:ribosome"/>
    <property type="evidence" value="ECO:0007669"/>
    <property type="project" value="UniProtKB-KW"/>
</dbReference>
<keyword evidence="3 5" id="KW-0689">Ribosomal protein</keyword>
<dbReference type="InterPro" id="IPR011035">
    <property type="entry name" value="Ribosomal_bL25/Gln-tRNA_synth"/>
</dbReference>
<keyword evidence="2 5" id="KW-0694">RNA-binding</keyword>
<comment type="similarity">
    <text evidence="5">Belongs to the bacterial ribosomal protein bL25 family. CTC subfamily.</text>
</comment>
<sequence>MNNLVISKREKTCNKFAKKERKKGIIPGMLYGKNNNNFMFEVGELELNKNLKLSGEHGVLNLESGGKTQKALIKEVQREPVTNKILHVDLERVSSDDKIVTEVPLQFTGEGKISSKGGILQKEKTTVKVQCKANEIPSNLQVDLTKYDVGDIFRLQDLEIGEDLTFIEPSDSIIALVTHNNSSPEEQGEEEIDD</sequence>
<gene>
    <name evidence="5" type="primary">rplY</name>
    <name evidence="5" type="synonym">ctc</name>
    <name evidence="8" type="ORF">QOZ93_001367</name>
</gene>
<evidence type="ECO:0000256" key="1">
    <source>
        <dbReference type="ARBA" id="ARBA00022730"/>
    </source>
</evidence>
<evidence type="ECO:0000256" key="3">
    <source>
        <dbReference type="ARBA" id="ARBA00022980"/>
    </source>
</evidence>
<dbReference type="NCBIfam" id="TIGR00731">
    <property type="entry name" value="bL25_bact_ctc"/>
    <property type="match status" value="1"/>
</dbReference>
<dbReference type="InterPro" id="IPR029751">
    <property type="entry name" value="Ribosomal_L25_dom"/>
</dbReference>
<comment type="subunit">
    <text evidence="5">Part of the 50S ribosomal subunit; part of the 5S rRNA/L5/L18/L25 subcomplex. Contacts the 5S rRNA. Binds to the 5S rRNA independently of L5 and L18.</text>
</comment>
<evidence type="ECO:0000313" key="8">
    <source>
        <dbReference type="EMBL" id="MDQ0479626.1"/>
    </source>
</evidence>
<evidence type="ECO:0000259" key="7">
    <source>
        <dbReference type="Pfam" id="PF14693"/>
    </source>
</evidence>
<dbReference type="InterPro" id="IPR020057">
    <property type="entry name" value="Ribosomal_bL25_b-dom"/>
</dbReference>
<dbReference type="InterPro" id="IPR020930">
    <property type="entry name" value="Ribosomal_uL5_bac-type"/>
</dbReference>
<evidence type="ECO:0000259" key="6">
    <source>
        <dbReference type="Pfam" id="PF01386"/>
    </source>
</evidence>
<dbReference type="Pfam" id="PF14693">
    <property type="entry name" value="Ribosomal_TL5_C"/>
    <property type="match status" value="1"/>
</dbReference>
<evidence type="ECO:0000256" key="5">
    <source>
        <dbReference type="HAMAP-Rule" id="MF_01334"/>
    </source>
</evidence>
<proteinExistence type="inferred from homology"/>